<reference evidence="8 9" key="1">
    <citation type="journal article" date="2013" name="Stand. Genomic Sci.">
        <title>Genomic Encyclopedia of Type Strains, Phase I: The one thousand microbial genomes (KMG-I) project.</title>
        <authorList>
            <person name="Kyrpides N.C."/>
            <person name="Woyke T."/>
            <person name="Eisen J.A."/>
            <person name="Garrity G."/>
            <person name="Lilburn T.G."/>
            <person name="Beck B.J."/>
            <person name="Whitman W.B."/>
            <person name="Hugenholtz P."/>
            <person name="Klenk H.P."/>
        </authorList>
    </citation>
    <scope>NUCLEOTIDE SEQUENCE [LARGE SCALE GENOMIC DNA]</scope>
    <source>
        <strain evidence="8 9">DSM 13484</strain>
    </source>
</reference>
<evidence type="ECO:0000256" key="2">
    <source>
        <dbReference type="ARBA" id="ARBA00011006"/>
    </source>
</evidence>
<evidence type="ECO:0000256" key="6">
    <source>
        <dbReference type="ARBA" id="ARBA00023136"/>
    </source>
</evidence>
<keyword evidence="4 7" id="KW-0812">Transmembrane</keyword>
<evidence type="ECO:0000256" key="1">
    <source>
        <dbReference type="ARBA" id="ARBA00004651"/>
    </source>
</evidence>
<keyword evidence="6 7" id="KW-0472">Membrane</keyword>
<organism evidence="8 9">
    <name type="scientific">Chitinophaga japonensis</name>
    <name type="common">Flexibacter japonensis</name>
    <dbReference type="NCBI Taxonomy" id="104662"/>
    <lineage>
        <taxon>Bacteria</taxon>
        <taxon>Pseudomonadati</taxon>
        <taxon>Bacteroidota</taxon>
        <taxon>Chitinophagia</taxon>
        <taxon>Chitinophagales</taxon>
        <taxon>Chitinophagaceae</taxon>
        <taxon>Chitinophaga</taxon>
    </lineage>
</organism>
<protein>
    <submittedName>
        <fullName evidence="8">Putative membrane protein YeaQ/YmgE (Transglycosylase-associated protein family)</fullName>
    </submittedName>
</protein>
<keyword evidence="5 7" id="KW-1133">Transmembrane helix</keyword>
<sequence>MGIFSWILFGLIAGVIAKWIHPGDDPGGWIITIVLGILGAFLGGWIGTLLGWGTVSGFNFRSFLLAIGGAVLLLVIYRAVSKKK</sequence>
<proteinExistence type="inferred from homology"/>
<evidence type="ECO:0000256" key="7">
    <source>
        <dbReference type="SAM" id="Phobius"/>
    </source>
</evidence>
<dbReference type="GO" id="GO:0005886">
    <property type="term" value="C:plasma membrane"/>
    <property type="evidence" value="ECO:0007669"/>
    <property type="project" value="UniProtKB-SubCell"/>
</dbReference>
<evidence type="ECO:0000313" key="9">
    <source>
        <dbReference type="Proteomes" id="UP000316778"/>
    </source>
</evidence>
<accession>A0A562SHY3</accession>
<name>A0A562SHY3_CHIJA</name>
<dbReference type="RefSeq" id="WP_145719449.1">
    <property type="nucleotide sequence ID" value="NZ_BAAAFY010000003.1"/>
</dbReference>
<dbReference type="AlphaFoldDB" id="A0A562SHY3"/>
<keyword evidence="3" id="KW-1003">Cell membrane</keyword>
<feature type="transmembrane region" description="Helical" evidence="7">
    <location>
        <begin position="62"/>
        <end position="80"/>
    </location>
</feature>
<evidence type="ECO:0000256" key="3">
    <source>
        <dbReference type="ARBA" id="ARBA00022475"/>
    </source>
</evidence>
<dbReference type="PANTHER" id="PTHR33884">
    <property type="entry name" value="UPF0410 PROTEIN YMGE"/>
    <property type="match status" value="1"/>
</dbReference>
<feature type="transmembrane region" description="Helical" evidence="7">
    <location>
        <begin position="27"/>
        <end position="50"/>
    </location>
</feature>
<gene>
    <name evidence="8" type="ORF">LX66_5510</name>
</gene>
<comment type="subcellular location">
    <subcellularLocation>
        <location evidence="1">Cell membrane</location>
        <topology evidence="1">Multi-pass membrane protein</topology>
    </subcellularLocation>
</comment>
<dbReference type="OrthoDB" id="9811343at2"/>
<dbReference type="Proteomes" id="UP000316778">
    <property type="component" value="Unassembled WGS sequence"/>
</dbReference>
<dbReference type="EMBL" id="VLLG01000008">
    <property type="protein sequence ID" value="TWI80905.1"/>
    <property type="molecule type" value="Genomic_DNA"/>
</dbReference>
<comment type="similarity">
    <text evidence="2">Belongs to the UPF0410 family.</text>
</comment>
<keyword evidence="9" id="KW-1185">Reference proteome</keyword>
<dbReference type="Pfam" id="PF04226">
    <property type="entry name" value="Transgly_assoc"/>
    <property type="match status" value="1"/>
</dbReference>
<evidence type="ECO:0000256" key="4">
    <source>
        <dbReference type="ARBA" id="ARBA00022692"/>
    </source>
</evidence>
<dbReference type="InterPro" id="IPR007341">
    <property type="entry name" value="Transgly_assoc"/>
</dbReference>
<dbReference type="PANTHER" id="PTHR33884:SF3">
    <property type="entry name" value="UPF0410 PROTEIN YMGE"/>
    <property type="match status" value="1"/>
</dbReference>
<evidence type="ECO:0000256" key="5">
    <source>
        <dbReference type="ARBA" id="ARBA00022989"/>
    </source>
</evidence>
<evidence type="ECO:0000313" key="8">
    <source>
        <dbReference type="EMBL" id="TWI80905.1"/>
    </source>
</evidence>
<comment type="caution">
    <text evidence="8">The sequence shown here is derived from an EMBL/GenBank/DDBJ whole genome shotgun (WGS) entry which is preliminary data.</text>
</comment>